<dbReference type="CDD" id="cd07576">
    <property type="entry name" value="R-amidase_like"/>
    <property type="match status" value="1"/>
</dbReference>
<proteinExistence type="inferred from homology"/>
<dbReference type="GO" id="GO:0033388">
    <property type="term" value="P:putrescine biosynthetic process from arginine"/>
    <property type="evidence" value="ECO:0007669"/>
    <property type="project" value="TreeGrafter"/>
</dbReference>
<keyword evidence="5" id="KW-1185">Reference proteome</keyword>
<dbReference type="AlphaFoldDB" id="A0A840VH76"/>
<dbReference type="Gene3D" id="3.60.110.10">
    <property type="entry name" value="Carbon-nitrogen hydrolase"/>
    <property type="match status" value="1"/>
</dbReference>
<organism evidence="4 5">
    <name type="scientific">Micromonospora parathelypteridis</name>
    <dbReference type="NCBI Taxonomy" id="1839617"/>
    <lineage>
        <taxon>Bacteria</taxon>
        <taxon>Bacillati</taxon>
        <taxon>Actinomycetota</taxon>
        <taxon>Actinomycetes</taxon>
        <taxon>Micromonosporales</taxon>
        <taxon>Micromonosporaceae</taxon>
        <taxon>Micromonospora</taxon>
    </lineage>
</organism>
<dbReference type="RefSeq" id="WP_184176309.1">
    <property type="nucleotide sequence ID" value="NZ_BMNF01000008.1"/>
</dbReference>
<protein>
    <submittedName>
        <fullName evidence="4">Putative amidohydrolase</fullName>
    </submittedName>
</protein>
<dbReference type="InterPro" id="IPR003010">
    <property type="entry name" value="C-N_Hydrolase"/>
</dbReference>
<keyword evidence="2 4" id="KW-0378">Hydrolase</keyword>
<dbReference type="GO" id="GO:0050126">
    <property type="term" value="F:N-carbamoylputrescine amidase activity"/>
    <property type="evidence" value="ECO:0007669"/>
    <property type="project" value="TreeGrafter"/>
</dbReference>
<dbReference type="PANTHER" id="PTHR43674:SF2">
    <property type="entry name" value="BETA-UREIDOPROPIONASE"/>
    <property type="match status" value="1"/>
</dbReference>
<dbReference type="Proteomes" id="UP000586947">
    <property type="component" value="Unassembled WGS sequence"/>
</dbReference>
<dbReference type="EMBL" id="JACHDP010000001">
    <property type="protein sequence ID" value="MBB5476117.1"/>
    <property type="molecule type" value="Genomic_DNA"/>
</dbReference>
<comment type="similarity">
    <text evidence="1">Belongs to the carbon-nitrogen hydrolase superfamily. NIT1/NIT2 family.</text>
</comment>
<dbReference type="PANTHER" id="PTHR43674">
    <property type="entry name" value="NITRILASE C965.09-RELATED"/>
    <property type="match status" value="1"/>
</dbReference>
<dbReference type="InterPro" id="IPR044083">
    <property type="entry name" value="RamA-like"/>
</dbReference>
<evidence type="ECO:0000313" key="4">
    <source>
        <dbReference type="EMBL" id="MBB5476117.1"/>
    </source>
</evidence>
<dbReference type="InterPro" id="IPR050345">
    <property type="entry name" value="Aliph_Amidase/BUP"/>
</dbReference>
<sequence length="273" mass="29257">MTRIACWQAGCTPGGVADFLRRLEVAARQAAADGARLLVAPEMSLAGYPLRPATLAEAAEPVDGPWREAVHAIARRTGVAIVYGWPERDGTTVYNSVALVTAQGRTAAVYRKTHLFGEMDGAWFAAGSVPVVQTSLDGLTVGLLVCYDVEFPELVRAHALAGTELLVVPTALMEPWQIVARTLVPARAFESQLYIAYTNWTGERPPLRFCGMTTIAAPDGSSVVAAPDRETLLTGEIDPAVIAAARRDTTYLADLRQDLYSGPRSEAATSESR</sequence>
<evidence type="ECO:0000313" key="5">
    <source>
        <dbReference type="Proteomes" id="UP000586947"/>
    </source>
</evidence>
<name>A0A840VH76_9ACTN</name>
<evidence type="ECO:0000256" key="2">
    <source>
        <dbReference type="ARBA" id="ARBA00022801"/>
    </source>
</evidence>
<dbReference type="InterPro" id="IPR001110">
    <property type="entry name" value="UPF0012_CS"/>
</dbReference>
<evidence type="ECO:0000259" key="3">
    <source>
        <dbReference type="PROSITE" id="PS50263"/>
    </source>
</evidence>
<evidence type="ECO:0000256" key="1">
    <source>
        <dbReference type="ARBA" id="ARBA00010613"/>
    </source>
</evidence>
<dbReference type="PROSITE" id="PS01227">
    <property type="entry name" value="UPF0012"/>
    <property type="match status" value="1"/>
</dbReference>
<dbReference type="InterPro" id="IPR036526">
    <property type="entry name" value="C-N_Hydrolase_sf"/>
</dbReference>
<accession>A0A840VH76</accession>
<dbReference type="SUPFAM" id="SSF56317">
    <property type="entry name" value="Carbon-nitrogen hydrolase"/>
    <property type="match status" value="1"/>
</dbReference>
<gene>
    <name evidence="4" type="ORF">HNR20_000622</name>
</gene>
<reference evidence="4 5" key="1">
    <citation type="submission" date="2020-08" db="EMBL/GenBank/DDBJ databases">
        <title>Sequencing the genomes of 1000 actinobacteria strains.</title>
        <authorList>
            <person name="Klenk H.-P."/>
        </authorList>
    </citation>
    <scope>NUCLEOTIDE SEQUENCE [LARGE SCALE GENOMIC DNA]</scope>
    <source>
        <strain evidence="4 5">DSM 103125</strain>
    </source>
</reference>
<feature type="domain" description="CN hydrolase" evidence="3">
    <location>
        <begin position="2"/>
        <end position="239"/>
    </location>
</feature>
<dbReference type="PROSITE" id="PS50263">
    <property type="entry name" value="CN_HYDROLASE"/>
    <property type="match status" value="1"/>
</dbReference>
<dbReference type="Pfam" id="PF00795">
    <property type="entry name" value="CN_hydrolase"/>
    <property type="match status" value="1"/>
</dbReference>
<comment type="caution">
    <text evidence="4">The sequence shown here is derived from an EMBL/GenBank/DDBJ whole genome shotgun (WGS) entry which is preliminary data.</text>
</comment>